<feature type="region of interest" description="Disordered" evidence="1">
    <location>
        <begin position="33"/>
        <end position="61"/>
    </location>
</feature>
<accession>A0A0K6S9J4</accession>
<evidence type="ECO:0000256" key="2">
    <source>
        <dbReference type="SAM" id="SignalP"/>
    </source>
</evidence>
<feature type="chain" id="PRO_5005508169" description="LRAT domain-containing protein" evidence="2">
    <location>
        <begin position="20"/>
        <end position="326"/>
    </location>
</feature>
<dbReference type="VEuPathDB" id="CryptoDB:Cvel_7990"/>
<name>A0A0K6S9J4_9ALVE</name>
<evidence type="ECO:0000256" key="1">
    <source>
        <dbReference type="SAM" id="MobiDB-lite"/>
    </source>
</evidence>
<gene>
    <name evidence="3" type="ORF">Cvel_7990.t1.CR1</name>
</gene>
<proteinExistence type="predicted"/>
<feature type="compositionally biased region" description="Basic and acidic residues" evidence="1">
    <location>
        <begin position="51"/>
        <end position="61"/>
    </location>
</feature>
<dbReference type="PhylomeDB" id="A0A0K6S9J4"/>
<keyword evidence="2" id="KW-0732">Signal</keyword>
<organism evidence="3">
    <name type="scientific">Chromera velia CCMP2878</name>
    <dbReference type="NCBI Taxonomy" id="1169474"/>
    <lineage>
        <taxon>Eukaryota</taxon>
        <taxon>Sar</taxon>
        <taxon>Alveolata</taxon>
        <taxon>Colpodellida</taxon>
        <taxon>Chromeraceae</taxon>
        <taxon>Chromera</taxon>
    </lineage>
</organism>
<dbReference type="EMBL" id="CDMZ01003512">
    <property type="protein sequence ID" value="CUC10310.1"/>
    <property type="molecule type" value="Genomic_DNA"/>
</dbReference>
<feature type="signal peptide" evidence="2">
    <location>
        <begin position="1"/>
        <end position="19"/>
    </location>
</feature>
<protein>
    <recommendedName>
        <fullName evidence="4">LRAT domain-containing protein</fullName>
    </recommendedName>
</protein>
<sequence>MRSCNTLLLLLLAIYRVSTLHLREESSAGLKGLSVVKPEPETDDDLTVDNLNEKKENDPKDEIKDERVERQVVWKCPEGPIKLEKMAVGCSALNAFAYHCATFATYTLTPEDGTPRGKDNPGKYVLMIELLGDYYTNDAVVYCDTKHVPEEKLEETKQNLEEYVKWGKQLTVLTFARINDWFIEDAWDGGGWSPVLESFNTKGTLPDYDERPTLTGLKGWIKSFLRIHEKYEVLRDNCQKFASHSYRAGTGVDYHVKQCAGAFLTRLFVGPDANNGLSKTFQWRTLSAVTKLSKSYTERATVLVGLNTFSRTSSLSRDSCSEGDGF</sequence>
<evidence type="ECO:0000313" key="3">
    <source>
        <dbReference type="EMBL" id="CUC10310.1"/>
    </source>
</evidence>
<reference evidence="3" key="1">
    <citation type="submission" date="2014-11" db="EMBL/GenBank/DDBJ databases">
        <title>Molecular phylogeny of cliff fern family Woodsiaceae with morphological implications.</title>
        <authorList>
            <person name="Shao Y.-Z."/>
            <person name="Wei R."/>
            <person name="Zhang X.-C."/>
        </authorList>
    </citation>
    <scope>NUCLEOTIDE SEQUENCE</scope>
</reference>
<dbReference type="AlphaFoldDB" id="A0A0K6S9J4"/>
<evidence type="ECO:0008006" key="4">
    <source>
        <dbReference type="Google" id="ProtNLM"/>
    </source>
</evidence>